<comment type="caution">
    <text evidence="1">The sequence shown here is derived from an EMBL/GenBank/DDBJ whole genome shotgun (WGS) entry which is preliminary data.</text>
</comment>
<evidence type="ECO:0000313" key="1">
    <source>
        <dbReference type="EMBL" id="MET3662588.1"/>
    </source>
</evidence>
<dbReference type="EMBL" id="JBEPMN010000013">
    <property type="protein sequence ID" value="MET3662588.1"/>
    <property type="molecule type" value="Genomic_DNA"/>
</dbReference>
<evidence type="ECO:0000313" key="2">
    <source>
        <dbReference type="Proteomes" id="UP001549143"/>
    </source>
</evidence>
<organism evidence="1 2">
    <name type="scientific">Aquamicrobium ahrensii</name>
    <dbReference type="NCBI Taxonomy" id="469551"/>
    <lineage>
        <taxon>Bacteria</taxon>
        <taxon>Pseudomonadati</taxon>
        <taxon>Pseudomonadota</taxon>
        <taxon>Alphaproteobacteria</taxon>
        <taxon>Hyphomicrobiales</taxon>
        <taxon>Phyllobacteriaceae</taxon>
        <taxon>Aquamicrobium</taxon>
    </lineage>
</organism>
<proteinExistence type="predicted"/>
<dbReference type="RefSeq" id="WP_354152439.1">
    <property type="nucleotide sequence ID" value="NZ_JBEPMN010000013.1"/>
</dbReference>
<accession>A0ABV2KR02</accession>
<sequence length="57" mass="6821">MEEKNGQDEKHGKELNEDFLLCLVEDFMQESNYEWGQGYENDRYGKIDCLLPAYQEQ</sequence>
<keyword evidence="2" id="KW-1185">Reference proteome</keyword>
<protein>
    <submittedName>
        <fullName evidence="1">Uncharacterized protein</fullName>
    </submittedName>
</protein>
<reference evidence="1 2" key="1">
    <citation type="submission" date="2024-06" db="EMBL/GenBank/DDBJ databases">
        <title>Genomic Encyclopedia of Type Strains, Phase IV (KMG-IV): sequencing the most valuable type-strain genomes for metagenomic binning, comparative biology and taxonomic classification.</title>
        <authorList>
            <person name="Goeker M."/>
        </authorList>
    </citation>
    <scope>NUCLEOTIDE SEQUENCE [LARGE SCALE GENOMIC DNA]</scope>
    <source>
        <strain evidence="1 2">DSM 19730</strain>
    </source>
</reference>
<name>A0ABV2KR02_9HYPH</name>
<gene>
    <name evidence="1" type="ORF">ABID44_002936</name>
</gene>
<dbReference type="Proteomes" id="UP001549143">
    <property type="component" value="Unassembled WGS sequence"/>
</dbReference>